<dbReference type="InterPro" id="IPR038740">
    <property type="entry name" value="BioF2-like_GNAT_dom"/>
</dbReference>
<dbReference type="OrthoDB" id="9793335at2"/>
<evidence type="ECO:0000259" key="7">
    <source>
        <dbReference type="Pfam" id="PF13480"/>
    </source>
</evidence>
<keyword evidence="2" id="KW-0808">Transferase</keyword>
<protein>
    <recommendedName>
        <fullName evidence="7">BioF2-like acetyltransferase domain-containing protein</fullName>
    </recommendedName>
</protein>
<dbReference type="EMBL" id="LQBL01000031">
    <property type="protein sequence ID" value="KUG51792.1"/>
    <property type="molecule type" value="Genomic_DNA"/>
</dbReference>
<dbReference type="AlphaFoldDB" id="A0A0W8I228"/>
<gene>
    <name evidence="8" type="ORF">AVL62_07530</name>
</gene>
<dbReference type="GO" id="GO:0009252">
    <property type="term" value="P:peptidoglycan biosynthetic process"/>
    <property type="evidence" value="ECO:0007669"/>
    <property type="project" value="UniProtKB-KW"/>
</dbReference>
<dbReference type="SUPFAM" id="SSF55729">
    <property type="entry name" value="Acyl-CoA N-acyltransferases (Nat)"/>
    <property type="match status" value="2"/>
</dbReference>
<evidence type="ECO:0000313" key="9">
    <source>
        <dbReference type="Proteomes" id="UP000054837"/>
    </source>
</evidence>
<dbReference type="GO" id="GO:0008360">
    <property type="term" value="P:regulation of cell shape"/>
    <property type="evidence" value="ECO:0007669"/>
    <property type="project" value="UniProtKB-KW"/>
</dbReference>
<dbReference type="GO" id="GO:0071555">
    <property type="term" value="P:cell wall organization"/>
    <property type="evidence" value="ECO:0007669"/>
    <property type="project" value="UniProtKB-KW"/>
</dbReference>
<dbReference type="Proteomes" id="UP000054837">
    <property type="component" value="Unassembled WGS sequence"/>
</dbReference>
<keyword evidence="3" id="KW-0133">Cell shape</keyword>
<sequence>MTLRWDTYESAEQWRARLLETPGRPSMFQTPEFAQVKSLAGWTPRYADIDGFPLTVHERRAPGFGKVWYLPKGPGVASVQGLAALLPDLRTAAHDAGVFLVKIEPELVESPETLQALERLGLLPAGRIQTNKSTVFVDVTGTPDELMARLPSKTRNTIRRGLKQGVVTEAAPLEESTYERMWTLWMEVVQDQGIAPRSHEYQVAMWRTFCDAGLGRVFLAQHEGRDVAGAFVTVVGDVACYRDGASVRERPVRGGSHALQWEAMRWAQEQGATSYDMAGTPHSTRVDDPSDPYFGIGEFKRSFSKEVTDFVGAYDLVLRPRRYATWQRVGHRVTAKVVSGGRPGATFY</sequence>
<evidence type="ECO:0000313" key="8">
    <source>
        <dbReference type="EMBL" id="KUG51792.1"/>
    </source>
</evidence>
<dbReference type="RefSeq" id="WP_058892088.1">
    <property type="nucleotide sequence ID" value="NZ_LQBL01000031.1"/>
</dbReference>
<dbReference type="InterPro" id="IPR003447">
    <property type="entry name" value="FEMABX"/>
</dbReference>
<evidence type="ECO:0000256" key="6">
    <source>
        <dbReference type="ARBA" id="ARBA00023316"/>
    </source>
</evidence>
<dbReference type="Gene3D" id="3.40.630.30">
    <property type="match status" value="2"/>
</dbReference>
<keyword evidence="9" id="KW-1185">Reference proteome</keyword>
<evidence type="ECO:0000256" key="1">
    <source>
        <dbReference type="ARBA" id="ARBA00009943"/>
    </source>
</evidence>
<evidence type="ECO:0000256" key="5">
    <source>
        <dbReference type="ARBA" id="ARBA00023315"/>
    </source>
</evidence>
<accession>A0A0W8I228</accession>
<dbReference type="PROSITE" id="PS51191">
    <property type="entry name" value="FEMABX"/>
    <property type="match status" value="1"/>
</dbReference>
<keyword evidence="5" id="KW-0012">Acyltransferase</keyword>
<dbReference type="InterPro" id="IPR016181">
    <property type="entry name" value="Acyl_CoA_acyltransferase"/>
</dbReference>
<name>A0A0W8I228_9MICO</name>
<feature type="domain" description="BioF2-like acetyltransferase" evidence="7">
    <location>
        <begin position="153"/>
        <end position="279"/>
    </location>
</feature>
<comment type="caution">
    <text evidence="8">The sequence shown here is derived from an EMBL/GenBank/DDBJ whole genome shotgun (WGS) entry which is preliminary data.</text>
</comment>
<reference evidence="8 9" key="1">
    <citation type="submission" date="2015-12" db="EMBL/GenBank/DDBJ databases">
        <title>Serinicoccus chungangenesis strain CD08_5 genome sequencing and assembly.</title>
        <authorList>
            <person name="Chander A.M."/>
            <person name="Kaur G."/>
            <person name="Nair G.R."/>
            <person name="Dhawan D.K."/>
            <person name="Kochhar R.K."/>
            <person name="Mayilraj S."/>
            <person name="Bhadada S.K."/>
        </authorList>
    </citation>
    <scope>NUCLEOTIDE SEQUENCE [LARGE SCALE GENOMIC DNA]</scope>
    <source>
        <strain evidence="8 9">CD08_5</strain>
    </source>
</reference>
<dbReference type="STRING" id="767452.AVL62_07530"/>
<dbReference type="Pfam" id="PF13480">
    <property type="entry name" value="Acetyltransf_6"/>
    <property type="match status" value="1"/>
</dbReference>
<evidence type="ECO:0000256" key="4">
    <source>
        <dbReference type="ARBA" id="ARBA00022984"/>
    </source>
</evidence>
<dbReference type="GO" id="GO:0016755">
    <property type="term" value="F:aminoacyltransferase activity"/>
    <property type="evidence" value="ECO:0007669"/>
    <property type="project" value="InterPro"/>
</dbReference>
<keyword evidence="4" id="KW-0573">Peptidoglycan synthesis</keyword>
<dbReference type="PANTHER" id="PTHR36174">
    <property type="entry name" value="LIPID II:GLYCINE GLYCYLTRANSFERASE"/>
    <property type="match status" value="1"/>
</dbReference>
<evidence type="ECO:0000256" key="2">
    <source>
        <dbReference type="ARBA" id="ARBA00022679"/>
    </source>
</evidence>
<dbReference type="PANTHER" id="PTHR36174:SF1">
    <property type="entry name" value="LIPID II:GLYCINE GLYCYLTRANSFERASE"/>
    <property type="match status" value="1"/>
</dbReference>
<organism evidence="8 9">
    <name type="scientific">Serinicoccus chungangensis</name>
    <dbReference type="NCBI Taxonomy" id="767452"/>
    <lineage>
        <taxon>Bacteria</taxon>
        <taxon>Bacillati</taxon>
        <taxon>Actinomycetota</taxon>
        <taxon>Actinomycetes</taxon>
        <taxon>Micrococcales</taxon>
        <taxon>Ornithinimicrobiaceae</taxon>
        <taxon>Serinicoccus</taxon>
    </lineage>
</organism>
<evidence type="ECO:0000256" key="3">
    <source>
        <dbReference type="ARBA" id="ARBA00022960"/>
    </source>
</evidence>
<keyword evidence="6" id="KW-0961">Cell wall biogenesis/degradation</keyword>
<comment type="similarity">
    <text evidence="1">Belongs to the FemABX family.</text>
</comment>
<proteinExistence type="inferred from homology"/>
<dbReference type="InterPro" id="IPR050644">
    <property type="entry name" value="PG_Glycine_Bridge_Synth"/>
</dbReference>